<keyword evidence="1" id="KW-1133">Transmembrane helix</keyword>
<accession>A0A4Y5TNQ6</accession>
<keyword evidence="3" id="KW-1185">Reference proteome</keyword>
<evidence type="ECO:0000313" key="2">
    <source>
        <dbReference type="EMBL" id="QDB71004.1"/>
    </source>
</evidence>
<dbReference type="EMBL" id="MK984681">
    <property type="protein sequence ID" value="QDB71004.1"/>
    <property type="molecule type" value="Genomic_DNA"/>
</dbReference>
<keyword evidence="1" id="KW-0472">Membrane</keyword>
<name>A0A4Y5TNQ6_9CAUD</name>
<evidence type="ECO:0000256" key="1">
    <source>
        <dbReference type="SAM" id="Phobius"/>
    </source>
</evidence>
<protein>
    <submittedName>
        <fullName evidence="2">Uncharacterized protein</fullName>
    </submittedName>
</protein>
<evidence type="ECO:0000313" key="3">
    <source>
        <dbReference type="Proteomes" id="UP000315813"/>
    </source>
</evidence>
<keyword evidence="1" id="KW-0812">Transmembrane</keyword>
<proteinExistence type="predicted"/>
<dbReference type="Proteomes" id="UP000315813">
    <property type="component" value="Segment"/>
</dbReference>
<sequence>MKELTALLAVLIASGVCIAGWITNVIWTFQQESMGDIALGALGVFVPFIGIFHGIYTWF</sequence>
<organism evidence="2 3">
    <name type="scientific">Bordetella phage vB_BbrP_BB8</name>
    <dbReference type="NCBI Taxonomy" id="2587820"/>
    <lineage>
        <taxon>Viruses</taxon>
        <taxon>Duplodnaviria</taxon>
        <taxon>Heunggongvirae</taxon>
        <taxon>Uroviricota</taxon>
        <taxon>Caudoviricetes</taxon>
        <taxon>Autographivirales</taxon>
        <taxon>Autographivirales incertae sedis</taxon>
        <taxon>Vistulavirus</taxon>
        <taxon>Vistulavirus BB8</taxon>
    </lineage>
</organism>
<gene>
    <name evidence="2" type="ORF">bb8_p29</name>
</gene>
<reference evidence="2 3" key="1">
    <citation type="submission" date="2019-05" db="EMBL/GenBank/DDBJ databases">
        <authorList>
            <person name="Karczewska-Golec J."/>
            <person name="Decewicz P."/>
            <person name="Golec P."/>
        </authorList>
    </citation>
    <scope>NUCLEOTIDE SEQUENCE [LARGE SCALE GENOMIC DNA]</scope>
</reference>
<feature type="transmembrane region" description="Helical" evidence="1">
    <location>
        <begin position="35"/>
        <end position="56"/>
    </location>
</feature>